<evidence type="ECO:0000313" key="9">
    <source>
        <dbReference type="EMBL" id="MFC7704750.1"/>
    </source>
</evidence>
<evidence type="ECO:0000256" key="6">
    <source>
        <dbReference type="ARBA" id="ARBA00047321"/>
    </source>
</evidence>
<evidence type="ECO:0000256" key="5">
    <source>
        <dbReference type="ARBA" id="ARBA00023070"/>
    </source>
</evidence>
<dbReference type="Gene3D" id="3.90.660.10">
    <property type="match status" value="1"/>
</dbReference>
<comment type="pathway">
    <text evidence="1">Plant hormone metabolism; auxin biosynthesis.</text>
</comment>
<reference evidence="10" key="1">
    <citation type="journal article" date="2019" name="Int. J. Syst. Evol. Microbiol.">
        <title>The Global Catalogue of Microorganisms (GCM) 10K type strain sequencing project: providing services to taxonomists for standard genome sequencing and annotation.</title>
        <authorList>
            <consortium name="The Broad Institute Genomics Platform"/>
            <consortium name="The Broad Institute Genome Sequencing Center for Infectious Disease"/>
            <person name="Wu L."/>
            <person name="Ma J."/>
        </authorList>
    </citation>
    <scope>NUCLEOTIDE SEQUENCE [LARGE SCALE GENOMIC DNA]</scope>
    <source>
        <strain evidence="10">CGMCC 1.12750</strain>
    </source>
</reference>
<keyword evidence="10" id="KW-1185">Reference proteome</keyword>
<protein>
    <recommendedName>
        <fullName evidence="4">Tryptophan 2-monooxygenase</fullName>
        <ecNumber evidence="3">1.13.12.3</ecNumber>
    </recommendedName>
</protein>
<dbReference type="InterPro" id="IPR002937">
    <property type="entry name" value="Amino_oxidase"/>
</dbReference>
<dbReference type="RefSeq" id="WP_377403386.1">
    <property type="nucleotide sequence ID" value="NZ_JBHTFQ010000005.1"/>
</dbReference>
<proteinExistence type="inferred from homology"/>
<evidence type="ECO:0000256" key="3">
    <source>
        <dbReference type="ARBA" id="ARBA00012535"/>
    </source>
</evidence>
<dbReference type="InterPro" id="IPR036188">
    <property type="entry name" value="FAD/NAD-bd_sf"/>
</dbReference>
<dbReference type="EC" id="1.13.12.3" evidence="3"/>
<evidence type="ECO:0000256" key="4">
    <source>
        <dbReference type="ARBA" id="ARBA00017871"/>
    </source>
</evidence>
<dbReference type="Gene3D" id="3.50.50.60">
    <property type="entry name" value="FAD/NAD(P)-binding domain"/>
    <property type="match status" value="1"/>
</dbReference>
<comment type="catalytic activity">
    <reaction evidence="6">
        <text>L-tryptophan + O2 = indole-3-acetamide + CO2 + H2O</text>
        <dbReference type="Rhea" id="RHEA:16165"/>
        <dbReference type="ChEBI" id="CHEBI:15377"/>
        <dbReference type="ChEBI" id="CHEBI:15379"/>
        <dbReference type="ChEBI" id="CHEBI:16031"/>
        <dbReference type="ChEBI" id="CHEBI:16526"/>
        <dbReference type="ChEBI" id="CHEBI:57912"/>
        <dbReference type="EC" id="1.13.12.3"/>
    </reaction>
</comment>
<dbReference type="Proteomes" id="UP001596516">
    <property type="component" value="Unassembled WGS sequence"/>
</dbReference>
<dbReference type="EMBL" id="JBHTFQ010000005">
    <property type="protein sequence ID" value="MFC7704750.1"/>
    <property type="molecule type" value="Genomic_DNA"/>
</dbReference>
<feature type="domain" description="Amine oxidase" evidence="8">
    <location>
        <begin position="63"/>
        <end position="517"/>
    </location>
</feature>
<gene>
    <name evidence="9" type="ORF">ACFQXB_11150</name>
</gene>
<evidence type="ECO:0000256" key="7">
    <source>
        <dbReference type="SAM" id="MobiDB-lite"/>
    </source>
</evidence>
<dbReference type="PROSITE" id="PS51318">
    <property type="entry name" value="TAT"/>
    <property type="match status" value="1"/>
</dbReference>
<evidence type="ECO:0000256" key="1">
    <source>
        <dbReference type="ARBA" id="ARBA00004814"/>
    </source>
</evidence>
<name>A0ABW2UL15_9RHOB</name>
<dbReference type="InterPro" id="IPR050281">
    <property type="entry name" value="Flavin_monoamine_oxidase"/>
</dbReference>
<organism evidence="9 10">
    <name type="scientific">Plastorhodobacter daqingensis</name>
    <dbReference type="NCBI Taxonomy" id="1387281"/>
    <lineage>
        <taxon>Bacteria</taxon>
        <taxon>Pseudomonadati</taxon>
        <taxon>Pseudomonadota</taxon>
        <taxon>Alphaproteobacteria</taxon>
        <taxon>Rhodobacterales</taxon>
        <taxon>Paracoccaceae</taxon>
        <taxon>Plastorhodobacter</taxon>
    </lineage>
</organism>
<dbReference type="Gene3D" id="1.20.1440.240">
    <property type="match status" value="1"/>
</dbReference>
<evidence type="ECO:0000259" key="8">
    <source>
        <dbReference type="Pfam" id="PF01593"/>
    </source>
</evidence>
<evidence type="ECO:0000256" key="2">
    <source>
        <dbReference type="ARBA" id="ARBA00005833"/>
    </source>
</evidence>
<feature type="region of interest" description="Disordered" evidence="7">
    <location>
        <begin position="220"/>
        <end position="246"/>
    </location>
</feature>
<comment type="caution">
    <text evidence="9">The sequence shown here is derived from an EMBL/GenBank/DDBJ whole genome shotgun (WGS) entry which is preliminary data.</text>
</comment>
<dbReference type="Pfam" id="PF01593">
    <property type="entry name" value="Amino_oxidase"/>
    <property type="match status" value="1"/>
</dbReference>
<dbReference type="PANTHER" id="PTHR10742">
    <property type="entry name" value="FLAVIN MONOAMINE OXIDASE"/>
    <property type="match status" value="1"/>
</dbReference>
<sequence length="528" mass="58529">MSEPQLAPTRRQLLGMIGTVAGASAMYQAMAMLGVAHASPYTGPVRLEGDPQGATVLVLGAGLAGMVAAMELRAAGYSVQVLEYREKAGGRCWTLRGGDRYTELGGAEQEVAFTEGNYFNPGPWRIPYHHHAVLDYCQRLGVELEPFLQDNRNAYLHSTTAFDGTPRRQREISADYRGHVAELLSKVTDQGALEQMVSAEDRALLLESLRSFGALDSEMRYQRSSSASGRRGYERAPGGGVEGEPIPNDPLDLSSVLQSRLWQHLSASDSMNTQMPMFQPRGGMDMIAQAMQREVEDLIRFNTRVVALEQDDEGVTVTFEDRRSPGSTEQLRADYCVCTLPFSVLGQVDHNLSGPLSNVIDTMHYASSIKVGLEFDRRFWEEDEQIFGGITYTDLPISMISYPSNDYFRRGSGVLLGAYSWGATSYQFNALPPEDRIARALDYGAQIHPQYRDHFTSGVAVAWHRVPWVMGCYGIWQDKAAQYQDAVAMDRRVVMAGEHLSYLPAWMEGAILSSLDAISRLHDRVVNG</sequence>
<dbReference type="SUPFAM" id="SSF54373">
    <property type="entry name" value="FAD-linked reductases, C-terminal domain"/>
    <property type="match status" value="1"/>
</dbReference>
<dbReference type="SUPFAM" id="SSF51905">
    <property type="entry name" value="FAD/NAD(P)-binding domain"/>
    <property type="match status" value="1"/>
</dbReference>
<keyword evidence="5" id="KW-0073">Auxin biosynthesis</keyword>
<dbReference type="PANTHER" id="PTHR10742:SF342">
    <property type="entry name" value="AMINE OXIDASE"/>
    <property type="match status" value="1"/>
</dbReference>
<comment type="similarity">
    <text evidence="2">Belongs to the tryptophan 2-monooxygenase family.</text>
</comment>
<dbReference type="InterPro" id="IPR006311">
    <property type="entry name" value="TAT_signal"/>
</dbReference>
<accession>A0ABW2UL15</accession>
<evidence type="ECO:0000313" key="10">
    <source>
        <dbReference type="Proteomes" id="UP001596516"/>
    </source>
</evidence>